<feature type="transmembrane region" description="Helical" evidence="1">
    <location>
        <begin position="63"/>
        <end position="84"/>
    </location>
</feature>
<reference evidence="3 4" key="1">
    <citation type="submission" date="2014-02" db="EMBL/GenBank/DDBJ databases">
        <title>Transposable element dynamics among asymbiotic and ectomycorrhizal Amanita fungi.</title>
        <authorList>
            <consortium name="DOE Joint Genome Institute"/>
            <person name="Hess J."/>
            <person name="Skrede I."/>
            <person name="Wolfe B."/>
            <person name="LaButti K."/>
            <person name="Ohm R.A."/>
            <person name="Grigoriev I.V."/>
            <person name="Pringle A."/>
        </authorList>
    </citation>
    <scope>NUCLEOTIDE SEQUENCE [LARGE SCALE GENOMIC DNA]</scope>
    <source>
        <strain evidence="3 4">SKay4041</strain>
    </source>
</reference>
<keyword evidence="4" id="KW-1185">Reference proteome</keyword>
<dbReference type="InterPro" id="IPR045340">
    <property type="entry name" value="DUF6533"/>
</dbReference>
<evidence type="ECO:0000259" key="2">
    <source>
        <dbReference type="Pfam" id="PF20151"/>
    </source>
</evidence>
<dbReference type="EMBL" id="KZ302311">
    <property type="protein sequence ID" value="PFH45687.1"/>
    <property type="molecule type" value="Genomic_DNA"/>
</dbReference>
<name>A0A2A9NBP9_9AGAR</name>
<feature type="transmembrane region" description="Helical" evidence="1">
    <location>
        <begin position="123"/>
        <end position="146"/>
    </location>
</feature>
<keyword evidence="1" id="KW-0472">Membrane</keyword>
<dbReference type="AlphaFoldDB" id="A0A2A9NBP9"/>
<dbReference type="OrthoDB" id="3350812at2759"/>
<evidence type="ECO:0000313" key="4">
    <source>
        <dbReference type="Proteomes" id="UP000242287"/>
    </source>
</evidence>
<dbReference type="Pfam" id="PF20151">
    <property type="entry name" value="DUF6533"/>
    <property type="match status" value="1"/>
</dbReference>
<gene>
    <name evidence="3" type="ORF">AMATHDRAFT_71220</name>
</gene>
<keyword evidence="1" id="KW-1133">Transmembrane helix</keyword>
<feature type="transmembrane region" description="Helical" evidence="1">
    <location>
        <begin position="181"/>
        <end position="200"/>
    </location>
</feature>
<evidence type="ECO:0000256" key="1">
    <source>
        <dbReference type="SAM" id="Phobius"/>
    </source>
</evidence>
<feature type="transmembrane region" description="Helical" evidence="1">
    <location>
        <begin position="90"/>
        <end position="111"/>
    </location>
</feature>
<proteinExistence type="predicted"/>
<feature type="domain" description="DUF6533" evidence="2">
    <location>
        <begin position="22"/>
        <end position="66"/>
    </location>
</feature>
<feature type="transmembrane region" description="Helical" evidence="1">
    <location>
        <begin position="244"/>
        <end position="265"/>
    </location>
</feature>
<evidence type="ECO:0000313" key="3">
    <source>
        <dbReference type="EMBL" id="PFH45687.1"/>
    </source>
</evidence>
<accession>A0A2A9NBP9</accession>
<sequence>MNATAQQQALISILETRRITSYVEAASVTLVVYDYLITLDAEIKYVWGSRWSLITLLYYLTKYLLFVDGLGIVFQTFVSSSIVFGHCRAITFVGGAIFVTGTCTAETILAMKAWAVWGKDKRLGITLLIIFTAIIAGVCVCISLFFKSLEFADTASASAPSIDLTGCSVIRANPNFLVADWILIMTMDAIVTLLLMIRGIHAYKMGGNSGLLRVLYRDGMIYFIYMAGMSIVNLILIFNLPPGFLLLTTFLTRVIHVSLASRVVLRTREYAGRSVHMFNSRGDEQSWTVSHSFVT</sequence>
<protein>
    <recommendedName>
        <fullName evidence="2">DUF6533 domain-containing protein</fullName>
    </recommendedName>
</protein>
<keyword evidence="1" id="KW-0812">Transmembrane</keyword>
<dbReference type="Proteomes" id="UP000242287">
    <property type="component" value="Unassembled WGS sequence"/>
</dbReference>
<feature type="transmembrane region" description="Helical" evidence="1">
    <location>
        <begin position="220"/>
        <end position="238"/>
    </location>
</feature>
<organism evidence="3 4">
    <name type="scientific">Amanita thiersii Skay4041</name>
    <dbReference type="NCBI Taxonomy" id="703135"/>
    <lineage>
        <taxon>Eukaryota</taxon>
        <taxon>Fungi</taxon>
        <taxon>Dikarya</taxon>
        <taxon>Basidiomycota</taxon>
        <taxon>Agaricomycotina</taxon>
        <taxon>Agaricomycetes</taxon>
        <taxon>Agaricomycetidae</taxon>
        <taxon>Agaricales</taxon>
        <taxon>Pluteineae</taxon>
        <taxon>Amanitaceae</taxon>
        <taxon>Amanita</taxon>
    </lineage>
</organism>